<proteinExistence type="predicted"/>
<keyword evidence="2" id="KW-1185">Reference proteome</keyword>
<sequence length="305" mass="35920">MNRWWFIKNMLVAFNELPPKTLEEVRALRKREKKRKELPNALNTDTKPIGVRNDGKMARQIYSTTLSRQKAGTQPVFEGLVTYDRAMVYNKEDRYLNTTWMKSYYGGARWIVTRYRNYFDLYNLFATFLDDLLKPEYDTRDQNDNCVKPPRILVQIGDMEGRFPMLGRPQTYYRPGTYSWEPGDMRQPIEVRVIEIKTIRSIGCHERKVELRRGGTMITITMFSRMWRHWSCGSFDDFIDHFGERTLGFVELFLKANGNLGGDQLAPPIVVLSRDMQDQDDWAGFHVAAASIYIRFRYFQSVGIR</sequence>
<protein>
    <submittedName>
        <fullName evidence="1">Uncharacterized protein</fullName>
    </submittedName>
</protein>
<dbReference type="InParanoid" id="A0A286UTG1"/>
<evidence type="ECO:0000313" key="1">
    <source>
        <dbReference type="EMBL" id="PAV22859.1"/>
    </source>
</evidence>
<reference evidence="1 2" key="1">
    <citation type="journal article" date="2017" name="Mol. Ecol.">
        <title>Comparative and population genomic landscape of Phellinus noxius: A hypervariable fungus causing root rot in trees.</title>
        <authorList>
            <person name="Chung C.L."/>
            <person name="Lee T.J."/>
            <person name="Akiba M."/>
            <person name="Lee H.H."/>
            <person name="Kuo T.H."/>
            <person name="Liu D."/>
            <person name="Ke H.M."/>
            <person name="Yokoi T."/>
            <person name="Roa M.B."/>
            <person name="Lu M.J."/>
            <person name="Chang Y.Y."/>
            <person name="Ann P.J."/>
            <person name="Tsai J.N."/>
            <person name="Chen C.Y."/>
            <person name="Tzean S.S."/>
            <person name="Ota Y."/>
            <person name="Hattori T."/>
            <person name="Sahashi N."/>
            <person name="Liou R.F."/>
            <person name="Kikuchi T."/>
            <person name="Tsai I.J."/>
        </authorList>
    </citation>
    <scope>NUCLEOTIDE SEQUENCE [LARGE SCALE GENOMIC DNA]</scope>
    <source>
        <strain evidence="1 2">FFPRI411160</strain>
    </source>
</reference>
<dbReference type="AlphaFoldDB" id="A0A286UTG1"/>
<dbReference type="Proteomes" id="UP000217199">
    <property type="component" value="Unassembled WGS sequence"/>
</dbReference>
<evidence type="ECO:0000313" key="2">
    <source>
        <dbReference type="Proteomes" id="UP000217199"/>
    </source>
</evidence>
<organism evidence="1 2">
    <name type="scientific">Pyrrhoderma noxium</name>
    <dbReference type="NCBI Taxonomy" id="2282107"/>
    <lineage>
        <taxon>Eukaryota</taxon>
        <taxon>Fungi</taxon>
        <taxon>Dikarya</taxon>
        <taxon>Basidiomycota</taxon>
        <taxon>Agaricomycotina</taxon>
        <taxon>Agaricomycetes</taxon>
        <taxon>Hymenochaetales</taxon>
        <taxon>Hymenochaetaceae</taxon>
        <taxon>Pyrrhoderma</taxon>
    </lineage>
</organism>
<accession>A0A286UTG1</accession>
<comment type="caution">
    <text evidence="1">The sequence shown here is derived from an EMBL/GenBank/DDBJ whole genome shotgun (WGS) entry which is preliminary data.</text>
</comment>
<dbReference type="EMBL" id="NBII01000002">
    <property type="protein sequence ID" value="PAV22859.1"/>
    <property type="molecule type" value="Genomic_DNA"/>
</dbReference>
<name>A0A286UTG1_9AGAM</name>
<gene>
    <name evidence="1" type="ORF">PNOK_0281600</name>
</gene>